<protein>
    <submittedName>
        <fullName evidence="1">Uncharacterized protein</fullName>
    </submittedName>
</protein>
<comment type="caution">
    <text evidence="1">The sequence shown here is derived from an EMBL/GenBank/DDBJ whole genome shotgun (WGS) entry which is preliminary data.</text>
</comment>
<evidence type="ECO:0000313" key="2">
    <source>
        <dbReference type="Proteomes" id="UP001165960"/>
    </source>
</evidence>
<gene>
    <name evidence="1" type="ORF">DSO57_1007266</name>
</gene>
<name>A0ACC2UHD0_9FUNG</name>
<organism evidence="1 2">
    <name type="scientific">Entomophthora muscae</name>
    <dbReference type="NCBI Taxonomy" id="34485"/>
    <lineage>
        <taxon>Eukaryota</taxon>
        <taxon>Fungi</taxon>
        <taxon>Fungi incertae sedis</taxon>
        <taxon>Zoopagomycota</taxon>
        <taxon>Entomophthoromycotina</taxon>
        <taxon>Entomophthoromycetes</taxon>
        <taxon>Entomophthorales</taxon>
        <taxon>Entomophthoraceae</taxon>
        <taxon>Entomophthora</taxon>
    </lineage>
</organism>
<dbReference type="EMBL" id="QTSX02000731">
    <property type="protein sequence ID" value="KAJ9086151.1"/>
    <property type="molecule type" value="Genomic_DNA"/>
</dbReference>
<proteinExistence type="predicted"/>
<dbReference type="Proteomes" id="UP001165960">
    <property type="component" value="Unassembled WGS sequence"/>
</dbReference>
<reference evidence="1" key="1">
    <citation type="submission" date="2022-04" db="EMBL/GenBank/DDBJ databases">
        <title>Genome of the entomopathogenic fungus Entomophthora muscae.</title>
        <authorList>
            <person name="Elya C."/>
            <person name="Lovett B.R."/>
            <person name="Lee E."/>
            <person name="Macias A.M."/>
            <person name="Hajek A.E."/>
            <person name="De Bivort B.L."/>
            <person name="Kasson M.T."/>
            <person name="De Fine Licht H.H."/>
            <person name="Stajich J.E."/>
        </authorList>
    </citation>
    <scope>NUCLEOTIDE SEQUENCE</scope>
    <source>
        <strain evidence="1">Berkeley</strain>
    </source>
</reference>
<sequence>MNTQVGLESFELSELQLSEFHQKGFLLVNKVLPCETVRSFVEECDSLINLVYQEGLDIVKDFGCILEPFNSWFLGNIPQGDDCEPLNKTLEGGCTELKPHTIHRQRISFFDSPAIKDAIINTLAPIAASVLPEGDLYLWNEQYIVKPPLEEAFTHGKNSDSTKFRWHQDREYLPRDFQSTPTLAIWIPLQPIYNNNGGLVFQPYPCGSKQQTLSSKLTILDFQSIHRLNIPSSREQDSFGNAASHVIPSPVLPGSAILISPSIPHCSLPNMTSQFRRGYMIQFSSLPIPSETLSLLPRKNIDSL</sequence>
<keyword evidence="2" id="KW-1185">Reference proteome</keyword>
<accession>A0ACC2UHD0</accession>
<evidence type="ECO:0000313" key="1">
    <source>
        <dbReference type="EMBL" id="KAJ9086151.1"/>
    </source>
</evidence>